<accession>L7KMZ0</accession>
<dbReference type="AlphaFoldDB" id="L7KMZ0"/>
<dbReference type="EMBL" id="BANR01000011">
    <property type="protein sequence ID" value="GAC49332.1"/>
    <property type="molecule type" value="Genomic_DNA"/>
</dbReference>
<dbReference type="SUPFAM" id="SSF81301">
    <property type="entry name" value="Nucleotidyltransferase"/>
    <property type="match status" value="1"/>
</dbReference>
<organism evidence="1 2">
    <name type="scientific">Gordonia aichiensis NBRC 108223</name>
    <dbReference type="NCBI Taxonomy" id="1220583"/>
    <lineage>
        <taxon>Bacteria</taxon>
        <taxon>Bacillati</taxon>
        <taxon>Actinomycetota</taxon>
        <taxon>Actinomycetes</taxon>
        <taxon>Mycobacteriales</taxon>
        <taxon>Gordoniaceae</taxon>
        <taxon>Gordonia</taxon>
    </lineage>
</organism>
<dbReference type="STRING" id="1220583.GOACH_11_01290"/>
<comment type="caution">
    <text evidence="1">The sequence shown here is derived from an EMBL/GenBank/DDBJ whole genome shotgun (WGS) entry which is preliminary data.</text>
</comment>
<proteinExistence type="predicted"/>
<sequence>MRIITYSRTDLDRSVELIRGRLAIKDGEDRNPGDTYPPRLREYDCHHLVVTGHREDAEPGWLIAGGKLSQYFDRFGGLEKQIRTVAGHAWAEFEHSRRYKGAQYTKIGENDKETIDQLFGAASDCRRALDETFVAIDRILANPATTQVPTQLPEPSAKDDEKVGVGTGGAPVVETNLADFLGNRFPEDEEGSTAGVAFACELVRACGLHTIESLEVALEDQDSTEIRALMNADTKVTRVRRLDDELLARFGENYIEMTGDIGVVSTRAKQLAWRFDRLRGKTGYSMYSLEGDAFPADLQSVLLPAARAVREVARIVATNGSNRDLQIPEVLSYADDLPRPTRPKRVDLDNGDSLWIATNLGREYAEYLIDEILARSNGLDLAVWKDGNLVASGSRWD</sequence>
<reference evidence="1 2" key="1">
    <citation type="submission" date="2012-12" db="EMBL/GenBank/DDBJ databases">
        <title>Whole genome shotgun sequence of Gordonia aichiensis NBRC 108223.</title>
        <authorList>
            <person name="Isaki-Nakamura S."/>
            <person name="Hosoyama A."/>
            <person name="Tsuchikane K."/>
            <person name="Ando Y."/>
            <person name="Baba S."/>
            <person name="Ohji S."/>
            <person name="Hamada M."/>
            <person name="Tamura T."/>
            <person name="Yamazoe A."/>
            <person name="Yamazaki S."/>
            <person name="Fujita N."/>
        </authorList>
    </citation>
    <scope>NUCLEOTIDE SEQUENCE [LARGE SCALE GENOMIC DNA]</scope>
    <source>
        <strain evidence="1 2">NBRC 108223</strain>
    </source>
</reference>
<protein>
    <submittedName>
        <fullName evidence="1">Uncharacterized protein</fullName>
    </submittedName>
</protein>
<gene>
    <name evidence="1" type="ORF">GOACH_11_01290</name>
</gene>
<dbReference type="InterPro" id="IPR043519">
    <property type="entry name" value="NT_sf"/>
</dbReference>
<dbReference type="eggNOG" id="COG2357">
    <property type="taxonomic scope" value="Bacteria"/>
</dbReference>
<name>L7KMZ0_9ACTN</name>
<evidence type="ECO:0000313" key="1">
    <source>
        <dbReference type="EMBL" id="GAC49332.1"/>
    </source>
</evidence>
<evidence type="ECO:0000313" key="2">
    <source>
        <dbReference type="Proteomes" id="UP000010988"/>
    </source>
</evidence>
<keyword evidence="2" id="KW-1185">Reference proteome</keyword>
<dbReference type="Proteomes" id="UP000010988">
    <property type="component" value="Unassembled WGS sequence"/>
</dbReference>